<gene>
    <name evidence="2" type="ORF">A3D56_03850</name>
</gene>
<sequence length="392" mass="44213">MRVIMISTDRKIFEEGSAVRERMIEYGNLFDELRIIVFTKRTLDSGVKLKGASPIKITENVFVYPTYSLNRWLYVFDAVKRGRKIIRHIRPSRLTGRLLVKDVVVTSQDPFETALAAWIISFLGTFTFHIQAHTDFLNPHFAEHSLANRFRIFLAAFLLPRAGSIRVVSEVIAASLVGHFSISPEKITILPIFVDGRAISDQRPSFDLHARYPQFRFIILMASRLEREKNVHFAISVVREVVKKYPLTGLVIVGDGSEKKALQKYVRALNLDGNVVFEPWQADLVSYFKTANCFLLTSLYEGYGMTLIEAALAGLPIITSEVGVASKLKEKEAALVCPVGDVGCFVDALFSTIEDNQKREMLRLAGKEAVLSMLIGKRKYLSTFKESIEKAL</sequence>
<evidence type="ECO:0000313" key="2">
    <source>
        <dbReference type="EMBL" id="OHA27398.1"/>
    </source>
</evidence>
<dbReference type="InterPro" id="IPR001296">
    <property type="entry name" value="Glyco_trans_1"/>
</dbReference>
<accession>A0A1G2MU20</accession>
<dbReference type="PANTHER" id="PTHR12526">
    <property type="entry name" value="GLYCOSYLTRANSFERASE"/>
    <property type="match status" value="1"/>
</dbReference>
<feature type="domain" description="Glycosyl transferase family 1" evidence="1">
    <location>
        <begin position="216"/>
        <end position="368"/>
    </location>
</feature>
<reference evidence="2 3" key="1">
    <citation type="journal article" date="2016" name="Nat. Commun.">
        <title>Thousands of microbial genomes shed light on interconnected biogeochemical processes in an aquifer system.</title>
        <authorList>
            <person name="Anantharaman K."/>
            <person name="Brown C.T."/>
            <person name="Hug L.A."/>
            <person name="Sharon I."/>
            <person name="Castelle C.J."/>
            <person name="Probst A.J."/>
            <person name="Thomas B.C."/>
            <person name="Singh A."/>
            <person name="Wilkins M.J."/>
            <person name="Karaoz U."/>
            <person name="Brodie E.L."/>
            <person name="Williams K.H."/>
            <person name="Hubbard S.S."/>
            <person name="Banfield J.F."/>
        </authorList>
    </citation>
    <scope>NUCLEOTIDE SEQUENCE [LARGE SCALE GENOMIC DNA]</scope>
</reference>
<dbReference type="Pfam" id="PF00534">
    <property type="entry name" value="Glycos_transf_1"/>
    <property type="match status" value="1"/>
</dbReference>
<dbReference type="Proteomes" id="UP000177943">
    <property type="component" value="Unassembled WGS sequence"/>
</dbReference>
<organism evidence="2 3">
    <name type="scientific">Candidatus Taylorbacteria bacterium RIFCSPHIGHO2_02_FULL_45_35</name>
    <dbReference type="NCBI Taxonomy" id="1802311"/>
    <lineage>
        <taxon>Bacteria</taxon>
        <taxon>Candidatus Tayloriibacteriota</taxon>
    </lineage>
</organism>
<evidence type="ECO:0000259" key="1">
    <source>
        <dbReference type="Pfam" id="PF00534"/>
    </source>
</evidence>
<evidence type="ECO:0000313" key="3">
    <source>
        <dbReference type="Proteomes" id="UP000177943"/>
    </source>
</evidence>
<dbReference type="AlphaFoldDB" id="A0A1G2MU20"/>
<comment type="caution">
    <text evidence="2">The sequence shown here is derived from an EMBL/GenBank/DDBJ whole genome shotgun (WGS) entry which is preliminary data.</text>
</comment>
<protein>
    <recommendedName>
        <fullName evidence="1">Glycosyl transferase family 1 domain-containing protein</fullName>
    </recommendedName>
</protein>
<dbReference type="GO" id="GO:0016757">
    <property type="term" value="F:glycosyltransferase activity"/>
    <property type="evidence" value="ECO:0007669"/>
    <property type="project" value="InterPro"/>
</dbReference>
<proteinExistence type="predicted"/>
<dbReference type="EMBL" id="MHRP01000013">
    <property type="protein sequence ID" value="OHA27398.1"/>
    <property type="molecule type" value="Genomic_DNA"/>
</dbReference>
<dbReference type="SUPFAM" id="SSF53756">
    <property type="entry name" value="UDP-Glycosyltransferase/glycogen phosphorylase"/>
    <property type="match status" value="1"/>
</dbReference>
<name>A0A1G2MU20_9BACT</name>
<dbReference type="Gene3D" id="3.40.50.2000">
    <property type="entry name" value="Glycogen Phosphorylase B"/>
    <property type="match status" value="2"/>
</dbReference>